<feature type="compositionally biased region" description="Basic and acidic residues" evidence="1">
    <location>
        <begin position="158"/>
        <end position="170"/>
    </location>
</feature>
<feature type="compositionally biased region" description="Basic residues" evidence="1">
    <location>
        <begin position="195"/>
        <end position="205"/>
    </location>
</feature>
<dbReference type="RefSeq" id="XP_025394030.1">
    <property type="nucleotide sequence ID" value="XM_025539515.1"/>
</dbReference>
<protein>
    <submittedName>
        <fullName evidence="2">Uncharacterized protein</fullName>
    </submittedName>
</protein>
<evidence type="ECO:0000313" key="2">
    <source>
        <dbReference type="EMBL" id="PWY63032.1"/>
    </source>
</evidence>
<gene>
    <name evidence="2" type="ORF">BO70DRAFT_29558</name>
</gene>
<feature type="region of interest" description="Disordered" evidence="1">
    <location>
        <begin position="129"/>
        <end position="205"/>
    </location>
</feature>
<reference evidence="2 3" key="1">
    <citation type="submission" date="2016-12" db="EMBL/GenBank/DDBJ databases">
        <title>The genomes of Aspergillus section Nigri reveals drivers in fungal speciation.</title>
        <authorList>
            <consortium name="DOE Joint Genome Institute"/>
            <person name="Vesth T.C."/>
            <person name="Nybo J."/>
            <person name="Theobald S."/>
            <person name="Brandl J."/>
            <person name="Frisvad J.C."/>
            <person name="Nielsen K.F."/>
            <person name="Lyhne E.K."/>
            <person name="Kogle M.E."/>
            <person name="Kuo A."/>
            <person name="Riley R."/>
            <person name="Clum A."/>
            <person name="Nolan M."/>
            <person name="Lipzen A."/>
            <person name="Salamov A."/>
            <person name="Henrissat B."/>
            <person name="Wiebenga A."/>
            <person name="De Vries R.P."/>
            <person name="Grigoriev I.V."/>
            <person name="Mortensen U.H."/>
            <person name="Andersen M.R."/>
            <person name="Baker S.E."/>
        </authorList>
    </citation>
    <scope>NUCLEOTIDE SEQUENCE [LARGE SCALE GENOMIC DNA]</scope>
    <source>
        <strain evidence="2 3">CBS 117.55</strain>
    </source>
</reference>
<name>A0A317URH5_9EURO</name>
<proteinExistence type="predicted"/>
<dbReference type="Proteomes" id="UP000247233">
    <property type="component" value="Unassembled WGS sequence"/>
</dbReference>
<accession>A0A317URH5</accession>
<dbReference type="AlphaFoldDB" id="A0A317URH5"/>
<dbReference type="OrthoDB" id="4434585at2759"/>
<dbReference type="GeneID" id="37061752"/>
<dbReference type="VEuPathDB" id="FungiDB:BO70DRAFT_29558"/>
<keyword evidence="3" id="KW-1185">Reference proteome</keyword>
<evidence type="ECO:0000256" key="1">
    <source>
        <dbReference type="SAM" id="MobiDB-lite"/>
    </source>
</evidence>
<organism evidence="2 3">
    <name type="scientific">Aspergillus heteromorphus CBS 117.55</name>
    <dbReference type="NCBI Taxonomy" id="1448321"/>
    <lineage>
        <taxon>Eukaryota</taxon>
        <taxon>Fungi</taxon>
        <taxon>Dikarya</taxon>
        <taxon>Ascomycota</taxon>
        <taxon>Pezizomycotina</taxon>
        <taxon>Eurotiomycetes</taxon>
        <taxon>Eurotiomycetidae</taxon>
        <taxon>Eurotiales</taxon>
        <taxon>Aspergillaceae</taxon>
        <taxon>Aspergillus</taxon>
        <taxon>Aspergillus subgen. Circumdati</taxon>
    </lineage>
</organism>
<comment type="caution">
    <text evidence="2">The sequence shown here is derived from an EMBL/GenBank/DDBJ whole genome shotgun (WGS) entry which is preliminary data.</text>
</comment>
<evidence type="ECO:0000313" key="3">
    <source>
        <dbReference type="Proteomes" id="UP000247233"/>
    </source>
</evidence>
<dbReference type="EMBL" id="MSFL01000107">
    <property type="protein sequence ID" value="PWY63032.1"/>
    <property type="molecule type" value="Genomic_DNA"/>
</dbReference>
<sequence length="205" mass="23119">MTMTYFASLTEQDFMHCSKLRTYNKWNRHAVLHMFDDLHTCKRFQDKLSIGDFPQRLKPAFRIRRGQWKININELPEGDPAAVHREERPLLDDSDISGSSDGETHATVSHLPEQCQVGQNLNGAAAALPATGSQRQQHRKKNAGGNDGGSEYASEDGYENRSEDGYENENHSTLYVQGRENEDSNTGPEPQGGYRTRKGKQPARN</sequence>